<evidence type="ECO:0000313" key="1">
    <source>
        <dbReference type="EMBL" id="TYA11253.1"/>
    </source>
</evidence>
<dbReference type="Pfam" id="PF20648">
    <property type="entry name" value="DUF6809"/>
    <property type="match status" value="1"/>
</dbReference>
<reference evidence="1 2" key="1">
    <citation type="submission" date="2019-08" db="EMBL/GenBank/DDBJ databases">
        <title>Genome sequencing of Paenibacillus faecis DSM 23593(T).</title>
        <authorList>
            <person name="Kook J.-K."/>
            <person name="Park S.-N."/>
            <person name="Lim Y.K."/>
        </authorList>
    </citation>
    <scope>NUCLEOTIDE SEQUENCE [LARGE SCALE GENOMIC DNA]</scope>
    <source>
        <strain evidence="1 2">DSM 23593</strain>
    </source>
</reference>
<sequence length="91" mass="10484">MPILESLYYGNLIPHETAVPQDPKYRQMGRQISESMEAWKGKLSDEDFKELEALLDLYQQIQGMELATSFSQGFRIGAAMVFEVYAERMDT</sequence>
<protein>
    <submittedName>
        <fullName evidence="1">Uncharacterized protein</fullName>
    </submittedName>
</protein>
<accession>A0A5D0CMH6</accession>
<dbReference type="Proteomes" id="UP000325218">
    <property type="component" value="Unassembled WGS sequence"/>
</dbReference>
<evidence type="ECO:0000313" key="2">
    <source>
        <dbReference type="Proteomes" id="UP000325218"/>
    </source>
</evidence>
<dbReference type="EMBL" id="VSDO01000004">
    <property type="protein sequence ID" value="TYA11253.1"/>
    <property type="molecule type" value="Genomic_DNA"/>
</dbReference>
<name>A0A5D0CMH6_9BACL</name>
<dbReference type="OrthoDB" id="9795830at2"/>
<dbReference type="InterPro" id="IPR049215">
    <property type="entry name" value="DUF6809"/>
</dbReference>
<dbReference type="RefSeq" id="WP_148454896.1">
    <property type="nucleotide sequence ID" value="NZ_VSDO01000004.1"/>
</dbReference>
<keyword evidence="2" id="KW-1185">Reference proteome</keyword>
<organism evidence="1 2">
    <name type="scientific">Paenibacillus faecis</name>
    <dbReference type="NCBI Taxonomy" id="862114"/>
    <lineage>
        <taxon>Bacteria</taxon>
        <taxon>Bacillati</taxon>
        <taxon>Bacillota</taxon>
        <taxon>Bacilli</taxon>
        <taxon>Bacillales</taxon>
        <taxon>Paenibacillaceae</taxon>
        <taxon>Paenibacillus</taxon>
    </lineage>
</organism>
<gene>
    <name evidence="1" type="ORF">FRY98_18975</name>
</gene>
<dbReference type="AlphaFoldDB" id="A0A5D0CMH6"/>
<proteinExistence type="predicted"/>
<comment type="caution">
    <text evidence="1">The sequence shown here is derived from an EMBL/GenBank/DDBJ whole genome shotgun (WGS) entry which is preliminary data.</text>
</comment>